<dbReference type="EMBL" id="JACJLU010000014">
    <property type="protein sequence ID" value="MBM6832181.1"/>
    <property type="molecule type" value="Genomic_DNA"/>
</dbReference>
<comment type="caution">
    <text evidence="2">The sequence shown here is derived from an EMBL/GenBank/DDBJ whole genome shotgun (WGS) entry which is preliminary data.</text>
</comment>
<feature type="transmembrane region" description="Helical" evidence="1">
    <location>
        <begin position="12"/>
        <end position="33"/>
    </location>
</feature>
<dbReference type="Proteomes" id="UP000775500">
    <property type="component" value="Unassembled WGS sequence"/>
</dbReference>
<evidence type="ECO:0000256" key="1">
    <source>
        <dbReference type="SAM" id="Phobius"/>
    </source>
</evidence>
<dbReference type="Proteomes" id="UP000521313">
    <property type="component" value="Unassembled WGS sequence"/>
</dbReference>
<dbReference type="RefSeq" id="WP_183374145.1">
    <property type="nucleotide sequence ID" value="NZ_CALVCN010000047.1"/>
</dbReference>
<reference evidence="2 4" key="1">
    <citation type="submission" date="2020-08" db="EMBL/GenBank/DDBJ databases">
        <title>Genomic Encyclopedia of Type Strains, Phase IV (KMG-IV): sequencing the most valuable type-strain genomes for metagenomic binning, comparative biology and taxonomic classification.</title>
        <authorList>
            <person name="Goeker M."/>
        </authorList>
    </citation>
    <scope>NUCLEOTIDE SEQUENCE [LARGE SCALE GENOMIC DNA]</scope>
    <source>
        <strain evidence="2 4">DSM 26963</strain>
    </source>
</reference>
<feature type="transmembrane region" description="Helical" evidence="1">
    <location>
        <begin position="39"/>
        <end position="58"/>
    </location>
</feature>
<sequence>MKKSSILEVRSFILGVLYLIFGVYCLSTIFSPVSLLTKVFYAALFIFVFAVALYTEYLRMLYNKAIKSIANEAKPQKGQEQYEYLLKRDPFDSYKQSKILFDTLYYADMLEPKQLLKSVEDNKKYYKEHEENLIVLYYNQYYAHFLLNDLEAMKKDYTPLVRLEKKERDRQDLSPLYGKKFIDALYLFMTKEYDRSYEFFQAMNPETMNAREKLHYYYHFYRLCMAMHKDEKAENIKKKMLRIKGTSPILDKIQ</sequence>
<reference evidence="3 5" key="3">
    <citation type="journal article" date="2021" name="Sci. Rep.">
        <title>The distribution of antibiotic resistance genes in chicken gut microbiota commensals.</title>
        <authorList>
            <person name="Juricova H."/>
            <person name="Matiasovicova J."/>
            <person name="Kubasova T."/>
            <person name="Cejkova D."/>
            <person name="Rychlik I."/>
        </authorList>
    </citation>
    <scope>NUCLEOTIDE SEQUENCE [LARGE SCALE GENOMIC DNA]</scope>
    <source>
        <strain evidence="3 5">An423</strain>
    </source>
</reference>
<accession>A0A7W8D1M7</accession>
<evidence type="ECO:0000313" key="5">
    <source>
        <dbReference type="Proteomes" id="UP000775500"/>
    </source>
</evidence>
<proteinExistence type="predicted"/>
<keyword evidence="1" id="KW-1133">Transmembrane helix</keyword>
<protein>
    <submittedName>
        <fullName evidence="3">DUF308 domain-containing protein</fullName>
    </submittedName>
</protein>
<gene>
    <name evidence="3" type="ORF">H5982_08810</name>
    <name evidence="2" type="ORF">HNQ43_000329</name>
</gene>
<dbReference type="EMBL" id="JACHHD010000002">
    <property type="protein sequence ID" value="MBB5184294.1"/>
    <property type="molecule type" value="Genomic_DNA"/>
</dbReference>
<keyword evidence="1" id="KW-0812">Transmembrane</keyword>
<evidence type="ECO:0000313" key="2">
    <source>
        <dbReference type="EMBL" id="MBB5184294.1"/>
    </source>
</evidence>
<name>A0A7W8D1M7_9FIRM</name>
<evidence type="ECO:0000313" key="3">
    <source>
        <dbReference type="EMBL" id="MBM6832181.1"/>
    </source>
</evidence>
<organism evidence="2 4">
    <name type="scientific">Faecalicoccus acidiformans</name>
    <dbReference type="NCBI Taxonomy" id="915173"/>
    <lineage>
        <taxon>Bacteria</taxon>
        <taxon>Bacillati</taxon>
        <taxon>Bacillota</taxon>
        <taxon>Erysipelotrichia</taxon>
        <taxon>Erysipelotrichales</taxon>
        <taxon>Erysipelotrichaceae</taxon>
        <taxon>Faecalicoccus</taxon>
    </lineage>
</organism>
<evidence type="ECO:0000313" key="4">
    <source>
        <dbReference type="Proteomes" id="UP000521313"/>
    </source>
</evidence>
<dbReference type="AlphaFoldDB" id="A0A7W8D1M7"/>
<reference evidence="3" key="2">
    <citation type="submission" date="2020-08" db="EMBL/GenBank/DDBJ databases">
        <authorList>
            <person name="Cejkova D."/>
            <person name="Kubasova T."/>
            <person name="Jahodarova E."/>
            <person name="Rychlik I."/>
        </authorList>
    </citation>
    <scope>NUCLEOTIDE SEQUENCE</scope>
    <source>
        <strain evidence="3">An423</strain>
    </source>
</reference>
<keyword evidence="5" id="KW-1185">Reference proteome</keyword>
<keyword evidence="1" id="KW-0472">Membrane</keyword>